<dbReference type="Pfam" id="PF03992">
    <property type="entry name" value="ABM"/>
    <property type="match status" value="1"/>
</dbReference>
<dbReference type="InterPro" id="IPR052936">
    <property type="entry name" value="Jasmonate_Hydroxylase-like"/>
</dbReference>
<feature type="domain" description="ABM" evidence="1">
    <location>
        <begin position="50"/>
        <end position="138"/>
    </location>
</feature>
<dbReference type="Proteomes" id="UP000291822">
    <property type="component" value="Unassembled WGS sequence"/>
</dbReference>
<evidence type="ECO:0000313" key="2">
    <source>
        <dbReference type="EMBL" id="TCI12976.1"/>
    </source>
</evidence>
<dbReference type="EMBL" id="SJTG01000001">
    <property type="protein sequence ID" value="TCI12976.1"/>
    <property type="molecule type" value="Genomic_DNA"/>
</dbReference>
<evidence type="ECO:0000259" key="1">
    <source>
        <dbReference type="PROSITE" id="PS51725"/>
    </source>
</evidence>
<name>A0A4R0Z1D4_9GAMM</name>
<proteinExistence type="predicted"/>
<dbReference type="SUPFAM" id="SSF54909">
    <property type="entry name" value="Dimeric alpha+beta barrel"/>
    <property type="match status" value="1"/>
</dbReference>
<keyword evidence="2" id="KW-0560">Oxidoreductase</keyword>
<keyword evidence="3" id="KW-1185">Reference proteome</keyword>
<protein>
    <submittedName>
        <fullName evidence="2">Antibiotic biosynthesis monooxygenase</fullName>
    </submittedName>
</protein>
<dbReference type="PANTHER" id="PTHR37811:SF2">
    <property type="entry name" value="ABM DOMAIN-CONTAINING PROTEIN"/>
    <property type="match status" value="1"/>
</dbReference>
<dbReference type="AlphaFoldDB" id="A0A4R0Z1D4"/>
<dbReference type="PROSITE" id="PS51725">
    <property type="entry name" value="ABM"/>
    <property type="match status" value="1"/>
</dbReference>
<accession>A0A4R0Z1D4</accession>
<keyword evidence="2" id="KW-0503">Monooxygenase</keyword>
<dbReference type="InterPro" id="IPR007138">
    <property type="entry name" value="ABM_dom"/>
</dbReference>
<dbReference type="InterPro" id="IPR011008">
    <property type="entry name" value="Dimeric_a/b-barrel"/>
</dbReference>
<dbReference type="Gene3D" id="3.30.70.100">
    <property type="match status" value="1"/>
</dbReference>
<dbReference type="PANTHER" id="PTHR37811">
    <property type="entry name" value="BLL5343 PROTEIN"/>
    <property type="match status" value="1"/>
</dbReference>
<evidence type="ECO:0000313" key="3">
    <source>
        <dbReference type="Proteomes" id="UP000291822"/>
    </source>
</evidence>
<dbReference type="GO" id="GO:0004497">
    <property type="term" value="F:monooxygenase activity"/>
    <property type="evidence" value="ECO:0007669"/>
    <property type="project" value="UniProtKB-KW"/>
</dbReference>
<reference evidence="2 3" key="1">
    <citation type="submission" date="2019-02" db="EMBL/GenBank/DDBJ databases">
        <title>Dyella amyloliquefaciens sp. nov., isolated from forest soil.</title>
        <authorList>
            <person name="Gao Z.-H."/>
            <person name="Qiu L.-H."/>
        </authorList>
    </citation>
    <scope>NUCLEOTIDE SEQUENCE [LARGE SCALE GENOMIC DNA]</scope>
    <source>
        <strain evidence="2 3">KACC 12747</strain>
    </source>
</reference>
<organism evidence="2 3">
    <name type="scientific">Dyella soli</name>
    <dbReference type="NCBI Taxonomy" id="522319"/>
    <lineage>
        <taxon>Bacteria</taxon>
        <taxon>Pseudomonadati</taxon>
        <taxon>Pseudomonadota</taxon>
        <taxon>Gammaproteobacteria</taxon>
        <taxon>Lysobacterales</taxon>
        <taxon>Rhodanobacteraceae</taxon>
        <taxon>Dyella</taxon>
    </lineage>
</organism>
<comment type="caution">
    <text evidence="2">The sequence shown here is derived from an EMBL/GenBank/DDBJ whole genome shotgun (WGS) entry which is preliminary data.</text>
</comment>
<sequence length="234" mass="25833">MAPTSCISNAIAARSMRALRPLSTPSIPQGRRVAMSRVHPDPRALAAAKYVVAFEVKPAAGETETYFDIAGKLRPALLAMDGFLANDRFRSRARPGAFLSLSFWESEAALVRWRNESMHRGAQSIGRAHLFEDYRLRVGRLVEPGAASVPGDGRAFVILDGTARDLPRFEQMADADVFDHLTEAGRVATVLECANAGAAWGLWTLLRPRQEFTCHLILTLRDYGLNRRQEAPIC</sequence>
<gene>
    <name evidence="2" type="ORF">EZM97_06600</name>
</gene>